<organism evidence="1 2">
    <name type="scientific">Sporanaerobium hydrogeniformans</name>
    <dbReference type="NCBI Taxonomy" id="3072179"/>
    <lineage>
        <taxon>Bacteria</taxon>
        <taxon>Bacillati</taxon>
        <taxon>Bacillota</taxon>
        <taxon>Clostridia</taxon>
        <taxon>Lachnospirales</taxon>
        <taxon>Lachnospiraceae</taxon>
        <taxon>Sporanaerobium</taxon>
    </lineage>
</organism>
<sequence length="73" mass="8273">MIIQCIDLKKAPNLGIISLVKTKSYKKSAKLMINHNTSYDHIENQFANAIKELGVGKMLWKVTIRKPSEVPAY</sequence>
<gene>
    <name evidence="1" type="ORF">CS063_06585</name>
</gene>
<proteinExistence type="predicted"/>
<dbReference type="Proteomes" id="UP000224460">
    <property type="component" value="Unassembled WGS sequence"/>
</dbReference>
<evidence type="ECO:0000313" key="2">
    <source>
        <dbReference type="Proteomes" id="UP000224460"/>
    </source>
</evidence>
<name>A0AC61DDH2_9FIRM</name>
<dbReference type="EMBL" id="PEDL01000004">
    <property type="protein sequence ID" value="PHV71354.1"/>
    <property type="molecule type" value="Genomic_DNA"/>
</dbReference>
<reference evidence="1" key="1">
    <citation type="submission" date="2017-10" db="EMBL/GenBank/DDBJ databases">
        <title>Genome sequence of cellulolytic Lachnospiraceae bacterium XHS1971 isolated from hotspring sediment.</title>
        <authorList>
            <person name="Vasudevan G."/>
            <person name="Joshi A.J."/>
            <person name="Hivarkar S."/>
            <person name="Lanjekar V.B."/>
            <person name="Dhakephalkar P.K."/>
            <person name="Dagar S."/>
        </authorList>
    </citation>
    <scope>NUCLEOTIDE SEQUENCE</scope>
    <source>
        <strain evidence="1">XHS1971</strain>
    </source>
</reference>
<keyword evidence="2" id="KW-1185">Reference proteome</keyword>
<evidence type="ECO:0000313" key="1">
    <source>
        <dbReference type="EMBL" id="PHV71354.1"/>
    </source>
</evidence>
<accession>A0AC61DDH2</accession>
<comment type="caution">
    <text evidence="1">The sequence shown here is derived from an EMBL/GenBank/DDBJ whole genome shotgun (WGS) entry which is preliminary data.</text>
</comment>
<protein>
    <submittedName>
        <fullName evidence="1">Uncharacterized protein</fullName>
    </submittedName>
</protein>